<evidence type="ECO:0000313" key="2">
    <source>
        <dbReference type="EMBL" id="GIJ29070.1"/>
    </source>
</evidence>
<name>A0ABQ4JHY8_9ACTN</name>
<evidence type="ECO:0000256" key="1">
    <source>
        <dbReference type="SAM" id="MobiDB-lite"/>
    </source>
</evidence>
<comment type="caution">
    <text evidence="2">The sequence shown here is derived from an EMBL/GenBank/DDBJ whole genome shotgun (WGS) entry which is preliminary data.</text>
</comment>
<accession>A0ABQ4JHY8</accession>
<protein>
    <recommendedName>
        <fullName evidence="4">PPM-type phosphatase domain-containing protein</fullName>
    </recommendedName>
</protein>
<dbReference type="Proteomes" id="UP000653076">
    <property type="component" value="Unassembled WGS sequence"/>
</dbReference>
<dbReference type="EMBL" id="BOPC01000061">
    <property type="protein sequence ID" value="GIJ29070.1"/>
    <property type="molecule type" value="Genomic_DNA"/>
</dbReference>
<organism evidence="2 3">
    <name type="scientific">Micromonospora qiuiae</name>
    <dbReference type="NCBI Taxonomy" id="502268"/>
    <lineage>
        <taxon>Bacteria</taxon>
        <taxon>Bacillati</taxon>
        <taxon>Actinomycetota</taxon>
        <taxon>Actinomycetes</taxon>
        <taxon>Micromonosporales</taxon>
        <taxon>Micromonosporaceae</taxon>
        <taxon>Micromonospora</taxon>
    </lineage>
</organism>
<reference evidence="2 3" key="1">
    <citation type="submission" date="2021-01" db="EMBL/GenBank/DDBJ databases">
        <title>Whole genome shotgun sequence of Verrucosispora qiuiae NBRC 106684.</title>
        <authorList>
            <person name="Komaki H."/>
            <person name="Tamura T."/>
        </authorList>
    </citation>
    <scope>NUCLEOTIDE SEQUENCE [LARGE SCALE GENOMIC DNA]</scope>
    <source>
        <strain evidence="2 3">NBRC 106684</strain>
    </source>
</reference>
<proteinExistence type="predicted"/>
<evidence type="ECO:0000313" key="3">
    <source>
        <dbReference type="Proteomes" id="UP000653076"/>
    </source>
</evidence>
<gene>
    <name evidence="2" type="ORF">Vqi01_42320</name>
</gene>
<keyword evidence="3" id="KW-1185">Reference proteome</keyword>
<sequence>MRAAVRSCTAPGRARRGPDEASGAVGADLHVDAVALVLSDGLWSATRPIGIRVPARIAYVS</sequence>
<feature type="region of interest" description="Disordered" evidence="1">
    <location>
        <begin position="1"/>
        <end position="22"/>
    </location>
</feature>
<evidence type="ECO:0008006" key="4">
    <source>
        <dbReference type="Google" id="ProtNLM"/>
    </source>
</evidence>